<dbReference type="EMBL" id="PKPP01008943">
    <property type="protein sequence ID" value="PWA49414.1"/>
    <property type="molecule type" value="Genomic_DNA"/>
</dbReference>
<feature type="transmembrane region" description="Helical" evidence="6">
    <location>
        <begin position="210"/>
        <end position="232"/>
    </location>
</feature>
<dbReference type="AlphaFoldDB" id="A0A2U1LK93"/>
<protein>
    <submittedName>
        <fullName evidence="7">Uncharacterized protein</fullName>
    </submittedName>
</protein>
<evidence type="ECO:0000256" key="4">
    <source>
        <dbReference type="ARBA" id="ARBA00022989"/>
    </source>
</evidence>
<evidence type="ECO:0000256" key="2">
    <source>
        <dbReference type="ARBA" id="ARBA00009074"/>
    </source>
</evidence>
<comment type="caution">
    <text evidence="7">The sequence shown here is derived from an EMBL/GenBank/DDBJ whole genome shotgun (WGS) entry which is preliminary data.</text>
</comment>
<evidence type="ECO:0000256" key="6">
    <source>
        <dbReference type="SAM" id="Phobius"/>
    </source>
</evidence>
<reference evidence="7 8" key="1">
    <citation type="journal article" date="2018" name="Mol. Plant">
        <title>The genome of Artemisia annua provides insight into the evolution of Asteraceae family and artemisinin biosynthesis.</title>
        <authorList>
            <person name="Shen Q."/>
            <person name="Zhang L."/>
            <person name="Liao Z."/>
            <person name="Wang S."/>
            <person name="Yan T."/>
            <person name="Shi P."/>
            <person name="Liu M."/>
            <person name="Fu X."/>
            <person name="Pan Q."/>
            <person name="Wang Y."/>
            <person name="Lv Z."/>
            <person name="Lu X."/>
            <person name="Zhang F."/>
            <person name="Jiang W."/>
            <person name="Ma Y."/>
            <person name="Chen M."/>
            <person name="Hao X."/>
            <person name="Li L."/>
            <person name="Tang Y."/>
            <person name="Lv G."/>
            <person name="Zhou Y."/>
            <person name="Sun X."/>
            <person name="Brodelius P.E."/>
            <person name="Rose J.K.C."/>
            <person name="Tang K."/>
        </authorList>
    </citation>
    <scope>NUCLEOTIDE SEQUENCE [LARGE SCALE GENOMIC DNA]</scope>
    <source>
        <strain evidence="8">cv. Huhao1</strain>
        <tissue evidence="7">Leaf</tissue>
    </source>
</reference>
<keyword evidence="5 6" id="KW-0472">Membrane</keyword>
<feature type="transmembrane region" description="Helical" evidence="6">
    <location>
        <begin position="238"/>
        <end position="257"/>
    </location>
</feature>
<dbReference type="GO" id="GO:0016020">
    <property type="term" value="C:membrane"/>
    <property type="evidence" value="ECO:0007669"/>
    <property type="project" value="UniProtKB-SubCell"/>
</dbReference>
<dbReference type="Proteomes" id="UP000245207">
    <property type="component" value="Unassembled WGS sequence"/>
</dbReference>
<evidence type="ECO:0000256" key="5">
    <source>
        <dbReference type="ARBA" id="ARBA00023136"/>
    </source>
</evidence>
<sequence>MFSSSCSMTKKKKFCMFKFPFQLTGRYKKPATSRFVQETDVSQEYHQAFRTNSYMEICNKVQNHICLDNGSSIPSSSIRDHYIHKCDILLEPQNNETMANLAKTFDIHFLILDFFGAGLEAWKINEKLLHSVHQANANQHRIKRAIKTAERVPKSDQRATVYNELALYASLSNPLLDFSPETFQNLHNQLSLLLKRLTAIHTRIKRKRKLIIFMKSVMGCALVASYTVLAIALVVLAFHGLVGIVASPALITCLFGLTKKANKANKRLKTDELKRVSMLLDVAAKGIYTLIKDFDTIASLTSRLHNEVEFGRIVARNCVGIKLKPDVSEEVMKEFRVHDIRFTEQVEELKDHIYLCLLNVNRSRRLLVEEIMPCSYKGS</sequence>
<comment type="subcellular location">
    <subcellularLocation>
        <location evidence="1">Membrane</location>
    </subcellularLocation>
</comment>
<dbReference type="PANTHER" id="PTHR31113">
    <property type="entry name" value="UPF0496 PROTEIN 3-RELATED"/>
    <property type="match status" value="1"/>
</dbReference>
<accession>A0A2U1LK93</accession>
<dbReference type="Pfam" id="PF05055">
    <property type="entry name" value="DUF677"/>
    <property type="match status" value="1"/>
</dbReference>
<evidence type="ECO:0000313" key="7">
    <source>
        <dbReference type="EMBL" id="PWA49414.1"/>
    </source>
</evidence>
<dbReference type="InterPro" id="IPR007749">
    <property type="entry name" value="DUF677"/>
</dbReference>
<keyword evidence="4 6" id="KW-1133">Transmembrane helix</keyword>
<evidence type="ECO:0000256" key="1">
    <source>
        <dbReference type="ARBA" id="ARBA00004370"/>
    </source>
</evidence>
<keyword evidence="8" id="KW-1185">Reference proteome</keyword>
<dbReference type="STRING" id="35608.A0A2U1LK93"/>
<proteinExistence type="inferred from homology"/>
<dbReference type="OrthoDB" id="776561at2759"/>
<dbReference type="PANTHER" id="PTHR31113:SF20">
    <property type="entry name" value="UPF0496 PROTEIN 2-RELATED"/>
    <property type="match status" value="1"/>
</dbReference>
<organism evidence="7 8">
    <name type="scientific">Artemisia annua</name>
    <name type="common">Sweet wormwood</name>
    <dbReference type="NCBI Taxonomy" id="35608"/>
    <lineage>
        <taxon>Eukaryota</taxon>
        <taxon>Viridiplantae</taxon>
        <taxon>Streptophyta</taxon>
        <taxon>Embryophyta</taxon>
        <taxon>Tracheophyta</taxon>
        <taxon>Spermatophyta</taxon>
        <taxon>Magnoliopsida</taxon>
        <taxon>eudicotyledons</taxon>
        <taxon>Gunneridae</taxon>
        <taxon>Pentapetalae</taxon>
        <taxon>asterids</taxon>
        <taxon>campanulids</taxon>
        <taxon>Asterales</taxon>
        <taxon>Asteraceae</taxon>
        <taxon>Asteroideae</taxon>
        <taxon>Anthemideae</taxon>
        <taxon>Artemisiinae</taxon>
        <taxon>Artemisia</taxon>
    </lineage>
</organism>
<comment type="similarity">
    <text evidence="2">Belongs to the UPF0496 family.</text>
</comment>
<evidence type="ECO:0000256" key="3">
    <source>
        <dbReference type="ARBA" id="ARBA00022692"/>
    </source>
</evidence>
<evidence type="ECO:0000313" key="8">
    <source>
        <dbReference type="Proteomes" id="UP000245207"/>
    </source>
</evidence>
<keyword evidence="3 6" id="KW-0812">Transmembrane</keyword>
<gene>
    <name evidence="7" type="ORF">CTI12_AA481450</name>
</gene>
<name>A0A2U1LK93_ARTAN</name>